<evidence type="ECO:0000313" key="7">
    <source>
        <dbReference type="Proteomes" id="UP001527099"/>
    </source>
</evidence>
<name>A0ABT4GPR0_9BACL</name>
<comment type="caution">
    <text evidence="6">The sequence shown here is derived from an EMBL/GenBank/DDBJ whole genome shotgun (WGS) entry which is preliminary data.</text>
</comment>
<gene>
    <name evidence="6" type="ORF">M5X19_34805</name>
</gene>
<feature type="transmembrane region" description="Helical" evidence="5">
    <location>
        <begin position="12"/>
        <end position="30"/>
    </location>
</feature>
<feature type="transmembrane region" description="Helical" evidence="5">
    <location>
        <begin position="50"/>
        <end position="68"/>
    </location>
</feature>
<reference evidence="6 7" key="1">
    <citation type="submission" date="2022-05" db="EMBL/GenBank/DDBJ databases">
        <title>Genome Sequencing of Bee-Associated Microbes.</title>
        <authorList>
            <person name="Dunlap C."/>
        </authorList>
    </citation>
    <scope>NUCLEOTIDE SEQUENCE [LARGE SCALE GENOMIC DNA]</scope>
    <source>
        <strain evidence="6 7">NRRL B-14421</strain>
    </source>
</reference>
<sequence length="131" mass="14629">MTRTISKVRLWTARVMSGIAILFMLLDSIMKLFKPAFVVDSTVSLGYQEHHILLMGILGLLSTILYALPRTTILGAILLTGYFGGVIATQVRLDAPLFSTILFPVYLAVLVWGGLCLRNEQVRKIFLCKNR</sequence>
<feature type="transmembrane region" description="Helical" evidence="5">
    <location>
        <begin position="97"/>
        <end position="117"/>
    </location>
</feature>
<organism evidence="6 7">
    <name type="scientific">Paenibacillus alginolyticus</name>
    <dbReference type="NCBI Taxonomy" id="59839"/>
    <lineage>
        <taxon>Bacteria</taxon>
        <taxon>Bacillati</taxon>
        <taxon>Bacillota</taxon>
        <taxon>Bacilli</taxon>
        <taxon>Bacillales</taxon>
        <taxon>Paenibacillaceae</taxon>
        <taxon>Paenibacillus</taxon>
    </lineage>
</organism>
<keyword evidence="4 5" id="KW-0472">Membrane</keyword>
<evidence type="ECO:0000256" key="3">
    <source>
        <dbReference type="ARBA" id="ARBA00022989"/>
    </source>
</evidence>
<keyword evidence="7" id="KW-1185">Reference proteome</keyword>
<dbReference type="EMBL" id="JAMDMX010000181">
    <property type="protein sequence ID" value="MCY9697989.1"/>
    <property type="molecule type" value="Genomic_DNA"/>
</dbReference>
<protein>
    <submittedName>
        <fullName evidence="6">DoxX family protein</fullName>
    </submittedName>
</protein>
<feature type="transmembrane region" description="Helical" evidence="5">
    <location>
        <begin position="73"/>
        <end position="91"/>
    </location>
</feature>
<evidence type="ECO:0000256" key="5">
    <source>
        <dbReference type="SAM" id="Phobius"/>
    </source>
</evidence>
<evidence type="ECO:0000313" key="6">
    <source>
        <dbReference type="EMBL" id="MCY9697989.1"/>
    </source>
</evidence>
<accession>A0ABT4GPR0</accession>
<dbReference type="Proteomes" id="UP001527099">
    <property type="component" value="Unassembled WGS sequence"/>
</dbReference>
<dbReference type="RefSeq" id="WP_268618516.1">
    <property type="nucleotide sequence ID" value="NZ_JAMDMX010000181.1"/>
</dbReference>
<keyword evidence="2 5" id="KW-0812">Transmembrane</keyword>
<evidence type="ECO:0000256" key="4">
    <source>
        <dbReference type="ARBA" id="ARBA00023136"/>
    </source>
</evidence>
<dbReference type="Pfam" id="PF13564">
    <property type="entry name" value="DoxX_2"/>
    <property type="match status" value="1"/>
</dbReference>
<evidence type="ECO:0000256" key="2">
    <source>
        <dbReference type="ARBA" id="ARBA00022692"/>
    </source>
</evidence>
<dbReference type="InterPro" id="IPR032808">
    <property type="entry name" value="DoxX"/>
</dbReference>
<comment type="subcellular location">
    <subcellularLocation>
        <location evidence="1">Membrane</location>
        <topology evidence="1">Multi-pass membrane protein</topology>
    </subcellularLocation>
</comment>
<keyword evidence="3 5" id="KW-1133">Transmembrane helix</keyword>
<proteinExistence type="predicted"/>
<evidence type="ECO:0000256" key="1">
    <source>
        <dbReference type="ARBA" id="ARBA00004141"/>
    </source>
</evidence>